<evidence type="ECO:0000313" key="2">
    <source>
        <dbReference type="Proteomes" id="UP000027345"/>
    </source>
</evidence>
<proteinExistence type="predicted"/>
<reference evidence="1 2" key="1">
    <citation type="submission" date="2014-05" db="EMBL/GenBank/DDBJ databases">
        <title>Draft genome sequence of Amycolatopsis rifamycinica DSM 46095.</title>
        <authorList>
            <person name="Lal R."/>
            <person name="Saxena A."/>
            <person name="Kumari R."/>
            <person name="Mukherjee U."/>
            <person name="Singh P."/>
            <person name="Sangwan N."/>
            <person name="Mahato N.K."/>
        </authorList>
    </citation>
    <scope>NUCLEOTIDE SEQUENCE [LARGE SCALE GENOMIC DNA]</scope>
    <source>
        <strain evidence="1 2">DSM 46095</strain>
    </source>
</reference>
<evidence type="ECO:0000313" key="1">
    <source>
        <dbReference type="EMBL" id="KDN20248.1"/>
    </source>
</evidence>
<dbReference type="InterPro" id="IPR010852">
    <property type="entry name" value="ABATE"/>
</dbReference>
<protein>
    <recommendedName>
        <fullName evidence="3">Zinc finger CGNR domain-containing protein</fullName>
    </recommendedName>
</protein>
<dbReference type="PANTHER" id="PTHR35525">
    <property type="entry name" value="BLL6575 PROTEIN"/>
    <property type="match status" value="1"/>
</dbReference>
<gene>
    <name evidence="1" type="ORF">DV20_20040</name>
</gene>
<dbReference type="OrthoDB" id="3632145at2"/>
<dbReference type="EMBL" id="JMQI01000043">
    <property type="protein sequence ID" value="KDN20248.1"/>
    <property type="molecule type" value="Genomic_DNA"/>
</dbReference>
<keyword evidence="2" id="KW-1185">Reference proteome</keyword>
<dbReference type="eggNOG" id="ENOG503487J">
    <property type="taxonomic scope" value="Bacteria"/>
</dbReference>
<dbReference type="Proteomes" id="UP000027345">
    <property type="component" value="Unassembled WGS sequence"/>
</dbReference>
<accession>A0A066U7S1</accession>
<organism evidence="1 2">
    <name type="scientific">Amycolatopsis rifamycinica</name>
    <dbReference type="NCBI Taxonomy" id="287986"/>
    <lineage>
        <taxon>Bacteria</taxon>
        <taxon>Bacillati</taxon>
        <taxon>Actinomycetota</taxon>
        <taxon>Actinomycetes</taxon>
        <taxon>Pseudonocardiales</taxon>
        <taxon>Pseudonocardiaceae</taxon>
        <taxon>Amycolatopsis</taxon>
    </lineage>
</organism>
<name>A0A066U7S1_9PSEU</name>
<dbReference type="AlphaFoldDB" id="A0A066U7S1"/>
<dbReference type="PANTHER" id="PTHR35525:SF3">
    <property type="entry name" value="BLL6575 PROTEIN"/>
    <property type="match status" value="1"/>
</dbReference>
<comment type="caution">
    <text evidence="1">The sequence shown here is derived from an EMBL/GenBank/DDBJ whole genome shotgun (WGS) entry which is preliminary data.</text>
</comment>
<dbReference type="STRING" id="287986.DV20_20040"/>
<dbReference type="InterPro" id="IPR023286">
    <property type="entry name" value="ABATE_dom_sf"/>
</dbReference>
<evidence type="ECO:0008006" key="3">
    <source>
        <dbReference type="Google" id="ProtNLM"/>
    </source>
</evidence>
<dbReference type="RefSeq" id="WP_051736052.1">
    <property type="nucleotide sequence ID" value="NZ_JMQI01000043.1"/>
</dbReference>
<dbReference type="Gene3D" id="1.10.3300.10">
    <property type="entry name" value="Jann2411-like domain"/>
    <property type="match status" value="1"/>
</dbReference>
<sequence length="134" mass="14600">MRKHAVVPPFRALDPELGVAERLLRQGNRELCGIVAQLPDEHAAARRLNAVLAEAGARPRLVDTGATWRIVYVTPRASESELAAGAAGLAELVTVGGWRRVKRCATCARPFCDRTSGCTRKWCAEHRRASSVVD</sequence>
<dbReference type="SUPFAM" id="SSF160904">
    <property type="entry name" value="Jann2411-like"/>
    <property type="match status" value="1"/>
</dbReference>